<feature type="transmembrane region" description="Helical" evidence="7">
    <location>
        <begin position="115"/>
        <end position="137"/>
    </location>
</feature>
<dbReference type="KEGG" id="pani:DCO16_02295"/>
<protein>
    <submittedName>
        <fullName evidence="8">Chromate transporter</fullName>
    </submittedName>
</protein>
<evidence type="ECO:0000256" key="4">
    <source>
        <dbReference type="ARBA" id="ARBA00022692"/>
    </source>
</evidence>
<feature type="transmembrane region" description="Helical" evidence="7">
    <location>
        <begin position="410"/>
        <end position="427"/>
    </location>
</feature>
<dbReference type="Proteomes" id="UP000500806">
    <property type="component" value="Chromosome"/>
</dbReference>
<feature type="transmembrane region" description="Helical" evidence="7">
    <location>
        <begin position="381"/>
        <end position="403"/>
    </location>
</feature>
<name>A0A6M9PQ16_9BURK</name>
<evidence type="ECO:0000256" key="6">
    <source>
        <dbReference type="ARBA" id="ARBA00023136"/>
    </source>
</evidence>
<dbReference type="PANTHER" id="PTHR33567:SF3">
    <property type="entry name" value="CHROMATE ION TRANSPORTER (EUROFUNG)"/>
    <property type="match status" value="1"/>
</dbReference>
<comment type="subcellular location">
    <subcellularLocation>
        <location evidence="1">Cell membrane</location>
        <topology evidence="1">Multi-pass membrane protein</topology>
    </subcellularLocation>
</comment>
<reference evidence="8 9" key="1">
    <citation type="submission" date="2018-04" db="EMBL/GenBank/DDBJ databases">
        <title>Polynucleobacter sp. LimPoW16 genome.</title>
        <authorList>
            <person name="Hahn M.W."/>
        </authorList>
    </citation>
    <scope>NUCLEOTIDE SEQUENCE [LARGE SCALE GENOMIC DNA]</scope>
    <source>
        <strain evidence="8 9">LimPoW16</strain>
    </source>
</reference>
<evidence type="ECO:0000313" key="9">
    <source>
        <dbReference type="Proteomes" id="UP000500806"/>
    </source>
</evidence>
<evidence type="ECO:0000256" key="7">
    <source>
        <dbReference type="SAM" id="Phobius"/>
    </source>
</evidence>
<keyword evidence="4 7" id="KW-0812">Transmembrane</keyword>
<keyword evidence="6 7" id="KW-0472">Membrane</keyword>
<evidence type="ECO:0000256" key="2">
    <source>
        <dbReference type="ARBA" id="ARBA00005262"/>
    </source>
</evidence>
<keyword evidence="9" id="KW-1185">Reference proteome</keyword>
<evidence type="ECO:0000256" key="5">
    <source>
        <dbReference type="ARBA" id="ARBA00022989"/>
    </source>
</evidence>
<dbReference type="PANTHER" id="PTHR33567">
    <property type="entry name" value="CHROMATE ION TRANSPORTER (EUROFUNG)"/>
    <property type="match status" value="1"/>
</dbReference>
<keyword evidence="3" id="KW-1003">Cell membrane</keyword>
<dbReference type="GO" id="GO:0005886">
    <property type="term" value="C:plasma membrane"/>
    <property type="evidence" value="ECO:0007669"/>
    <property type="project" value="UniProtKB-SubCell"/>
</dbReference>
<feature type="transmembrane region" description="Helical" evidence="7">
    <location>
        <begin position="433"/>
        <end position="454"/>
    </location>
</feature>
<dbReference type="EMBL" id="CP028941">
    <property type="protein sequence ID" value="QKM62012.1"/>
    <property type="molecule type" value="Genomic_DNA"/>
</dbReference>
<evidence type="ECO:0000256" key="3">
    <source>
        <dbReference type="ARBA" id="ARBA00022475"/>
    </source>
</evidence>
<organism evidence="8 9">
    <name type="scientific">Polynucleobacter antarcticus</name>
    <dbReference type="NCBI Taxonomy" id="1743162"/>
    <lineage>
        <taxon>Bacteria</taxon>
        <taxon>Pseudomonadati</taxon>
        <taxon>Pseudomonadota</taxon>
        <taxon>Betaproteobacteria</taxon>
        <taxon>Burkholderiales</taxon>
        <taxon>Burkholderiaceae</taxon>
        <taxon>Polynucleobacter</taxon>
    </lineage>
</organism>
<feature type="transmembrane region" description="Helical" evidence="7">
    <location>
        <begin position="88"/>
        <end position="109"/>
    </location>
</feature>
<proteinExistence type="inferred from homology"/>
<dbReference type="NCBIfam" id="TIGR00937">
    <property type="entry name" value="2A51"/>
    <property type="match status" value="1"/>
</dbReference>
<dbReference type="PIRSF" id="PIRSF004810">
    <property type="entry name" value="ChrA"/>
    <property type="match status" value="1"/>
</dbReference>
<keyword evidence="5 7" id="KW-1133">Transmembrane helix</keyword>
<dbReference type="InterPro" id="IPR003370">
    <property type="entry name" value="Chromate_transpt"/>
</dbReference>
<gene>
    <name evidence="8" type="ORF">DCO16_02295</name>
</gene>
<dbReference type="InterPro" id="IPR014047">
    <property type="entry name" value="Chr_Tranpt_l_chain"/>
</dbReference>
<feature type="transmembrane region" description="Helical" evidence="7">
    <location>
        <begin position="149"/>
        <end position="182"/>
    </location>
</feature>
<dbReference type="GO" id="GO:0015109">
    <property type="term" value="F:chromate transmembrane transporter activity"/>
    <property type="evidence" value="ECO:0007669"/>
    <property type="project" value="InterPro"/>
</dbReference>
<dbReference type="Pfam" id="PF02417">
    <property type="entry name" value="Chromate_transp"/>
    <property type="match status" value="2"/>
</dbReference>
<sequence>MNLTGQKSETAPSLGEALKFWAKLGFISFGGPAGQIAILHEELVEKRRWISERRFLHALNYCMLLPGPEAQQLVTYIGWLMHRTWGGILAGSLFVLPSLMIFIALSWIYLTFGQVPWIAAIFFGIKPAVVAIVLHAAMRIGKRTLHNALLRWIAVISFLAIFILNLAFPIIVICAALLGIWAGKRYPEYFQQTSSSSHISGSGKESVRSAAWIDDHTPTPEHAQFTSKKLMRHSLITLLLFSLPFLGLVLLFGWKTLYPQIAWFFTKAAFLTFGGAYAVLPYVYQGAVDQFQWLSAGQMMDGLALGEATPGPLIMVVAFVGYLAGHIQHLIGHSTVFWFGVLGACVATWFTFLPSFFLVLVGGPLIESTHGKLGFTAPLTAISAAVVGVIANLGLFFAYHVFIPSGLGGSISWISIVICLFAGLALFKFNKGTITVLMGSAVAGLLSYLLSSLLI</sequence>
<feature type="transmembrane region" description="Helical" evidence="7">
    <location>
        <begin position="235"/>
        <end position="254"/>
    </location>
</feature>
<evidence type="ECO:0000256" key="1">
    <source>
        <dbReference type="ARBA" id="ARBA00004651"/>
    </source>
</evidence>
<dbReference type="RefSeq" id="WP_173942165.1">
    <property type="nucleotide sequence ID" value="NZ_CBCSCD010000003.1"/>
</dbReference>
<comment type="similarity">
    <text evidence="2">Belongs to the chromate ion transporter (CHR) (TC 2.A.51) family.</text>
</comment>
<dbReference type="AlphaFoldDB" id="A0A6M9PQ16"/>
<feature type="transmembrane region" description="Helical" evidence="7">
    <location>
        <begin position="336"/>
        <end position="361"/>
    </location>
</feature>
<evidence type="ECO:0000313" key="8">
    <source>
        <dbReference type="EMBL" id="QKM62012.1"/>
    </source>
</evidence>
<accession>A0A6M9PQ16</accession>
<feature type="transmembrane region" description="Helical" evidence="7">
    <location>
        <begin position="304"/>
        <end position="324"/>
    </location>
</feature>
<feature type="transmembrane region" description="Helical" evidence="7">
    <location>
        <begin position="261"/>
        <end position="284"/>
    </location>
</feature>